<dbReference type="InterPro" id="IPR023298">
    <property type="entry name" value="ATPase_P-typ_TM_dom_sf"/>
</dbReference>
<dbReference type="Proteomes" id="UP000234474">
    <property type="component" value="Unassembled WGS sequence"/>
</dbReference>
<dbReference type="OrthoDB" id="432719at2759"/>
<evidence type="ECO:0000256" key="1">
    <source>
        <dbReference type="ARBA" id="ARBA00004370"/>
    </source>
</evidence>
<feature type="transmembrane region" description="Helical" evidence="7">
    <location>
        <begin position="815"/>
        <end position="837"/>
    </location>
</feature>
<accession>A0A2I1C6X8</accession>
<dbReference type="EMBL" id="MSZS01000005">
    <property type="protein sequence ID" value="PKX93390.1"/>
    <property type="molecule type" value="Genomic_DNA"/>
</dbReference>
<dbReference type="Gene3D" id="3.40.1110.10">
    <property type="entry name" value="Calcium-transporting ATPase, cytoplasmic domain N"/>
    <property type="match status" value="1"/>
</dbReference>
<dbReference type="InterPro" id="IPR006121">
    <property type="entry name" value="HMA_dom"/>
</dbReference>
<organism evidence="10 11">
    <name type="scientific">Aspergillus novofumigatus (strain IBT 16806)</name>
    <dbReference type="NCBI Taxonomy" id="1392255"/>
    <lineage>
        <taxon>Eukaryota</taxon>
        <taxon>Fungi</taxon>
        <taxon>Dikarya</taxon>
        <taxon>Ascomycota</taxon>
        <taxon>Pezizomycotina</taxon>
        <taxon>Eurotiomycetes</taxon>
        <taxon>Eurotiomycetidae</taxon>
        <taxon>Eurotiales</taxon>
        <taxon>Aspergillaceae</taxon>
        <taxon>Aspergillus</taxon>
        <taxon>Aspergillus subgen. Fumigati</taxon>
    </lineage>
</organism>
<dbReference type="SUPFAM" id="SSF81665">
    <property type="entry name" value="Calcium ATPase, transmembrane domain M"/>
    <property type="match status" value="1"/>
</dbReference>
<dbReference type="SUPFAM" id="SSF81653">
    <property type="entry name" value="Calcium ATPase, transduction domain A"/>
    <property type="match status" value="1"/>
</dbReference>
<dbReference type="Pfam" id="PF00403">
    <property type="entry name" value="HMA"/>
    <property type="match status" value="1"/>
</dbReference>
<dbReference type="PANTHER" id="PTHR46594:SF4">
    <property type="entry name" value="P-TYPE CATION-TRANSPORTING ATPASE"/>
    <property type="match status" value="1"/>
</dbReference>
<feature type="transmembrane region" description="Helical" evidence="7">
    <location>
        <begin position="773"/>
        <end position="795"/>
    </location>
</feature>
<feature type="region of interest" description="Disordered" evidence="8">
    <location>
        <begin position="1"/>
        <end position="20"/>
    </location>
</feature>
<feature type="transmembrane region" description="Helical" evidence="7">
    <location>
        <begin position="525"/>
        <end position="544"/>
    </location>
</feature>
<dbReference type="SUPFAM" id="SSF56784">
    <property type="entry name" value="HAD-like"/>
    <property type="match status" value="1"/>
</dbReference>
<feature type="transmembrane region" description="Helical" evidence="7">
    <location>
        <begin position="556"/>
        <end position="577"/>
    </location>
</feature>
<dbReference type="SFLD" id="SFLDG00002">
    <property type="entry name" value="C1.7:_P-type_atpase_like"/>
    <property type="match status" value="1"/>
</dbReference>
<dbReference type="RefSeq" id="XP_024681985.1">
    <property type="nucleotide sequence ID" value="XM_024825034.1"/>
</dbReference>
<feature type="transmembrane region" description="Helical" evidence="7">
    <location>
        <begin position="1116"/>
        <end position="1141"/>
    </location>
</feature>
<keyword evidence="7" id="KW-0067">ATP-binding</keyword>
<dbReference type="InterPro" id="IPR018303">
    <property type="entry name" value="ATPase_P-typ_P_site"/>
</dbReference>
<dbReference type="PRINTS" id="PR00119">
    <property type="entry name" value="CATATPASE"/>
</dbReference>
<feature type="compositionally biased region" description="Low complexity" evidence="8">
    <location>
        <begin position="1"/>
        <end position="17"/>
    </location>
</feature>
<dbReference type="PROSITE" id="PS00154">
    <property type="entry name" value="ATPASE_E1_E2"/>
    <property type="match status" value="1"/>
</dbReference>
<dbReference type="SFLD" id="SFLDF00027">
    <property type="entry name" value="p-type_atpase"/>
    <property type="match status" value="1"/>
</dbReference>
<dbReference type="SUPFAM" id="SSF55008">
    <property type="entry name" value="HMA, heavy metal-associated domain"/>
    <property type="match status" value="1"/>
</dbReference>
<dbReference type="STRING" id="1392255.A0A2I1C6X8"/>
<evidence type="ECO:0000256" key="5">
    <source>
        <dbReference type="ARBA" id="ARBA00022989"/>
    </source>
</evidence>
<dbReference type="OMA" id="SARCICR"/>
<evidence type="ECO:0000313" key="10">
    <source>
        <dbReference type="EMBL" id="PKX93390.1"/>
    </source>
</evidence>
<dbReference type="NCBIfam" id="TIGR01511">
    <property type="entry name" value="ATPase-IB1_Cu"/>
    <property type="match status" value="1"/>
</dbReference>
<dbReference type="GO" id="GO:0005524">
    <property type="term" value="F:ATP binding"/>
    <property type="evidence" value="ECO:0007669"/>
    <property type="project" value="UniProtKB-UniRule"/>
</dbReference>
<keyword evidence="5 7" id="KW-1133">Transmembrane helix</keyword>
<sequence length="1172" mass="123605">MPCGSTAASPPGGSSRRVPPPQEGCCADGSWCDDVCIEVAASYECSHASHLDEADRGCDTACCSQTEQTCNGREDCCSTTGLRAPENTCTDQSCRPSNHGTSTPCAGGFDNDGACGGQCCGEADNEDGDLVGTAKDNSMSESGPNCQSQCCSPVKADKHEQGEYALSSRDDDAHAKVGIGCQMSRCDKPSDKQKRKGDDVLARCGIDNDDENCCASKAEQDDRARNDSCCSPGRSCSLSQATRQTTPGKQACAGNTPFRQACASHLRLAFEKYASYLETGRCICRNVLSQSNVCCDKEVRSAAISAGMSSSVELGPSRSASAVLTKRRDTLLDKLSTDLSVSEIHSRCSIEVMSDKILPKSAATLTKQPDPEMAAARETVRFTITGMTCTGCSNKALKTLNNLDGISRAEVVFISSMGEVDIDPHVTSAETVLRQLERETGFSCTRIVQDEQVLDVLMPAHCAKQLQDRLPTGITSITKAGQTYRVAFDPVVIGARSVLSTMPNGRLAPPQDASLAKGKKELQRLAWSTGLATVFTVPILVFAWADISTSYSKRSITSLVLVTIVQAIAIPEFYVGALRSLIFSAVVEMDMLVVISITAAYGYSVVAFALTHAGHQLEQGEFFETSSLLITLVLLGRLIAGAARAKAVSTVSVTSLQAETAFLVHASGECQEIDARLLQLGDTILIRPHSRIVTDGVIVKGTSSVDESMLTGENLPVAKGPDDPVTAGTMNGPGPLTVRLTRLPGQNSISDIARLVEDAIAAKPRVQDLADKIAGWFIPAVVAIAIIVFVIWIAIALKVRGKNAGGAVGQAITYSIAVLAISCPCALGLAVPMVLVITGGVAARAGVVVKQADATERAFKVTDVVFDKTGTLTTGVLEVVSTQILTEAFGSEEISSLVYALLKDNNHPVALAVRSFLQQAQVSPLELENIETIPGAGTQALWKGMTIGGGNPYWLGIEDDPSVIALARQGMTLLCITAGLDILAIYGLKTVIRQEATDVVAKLHRKGITCHTVSGDGYQAVKDTACAVGIPPGNIAARQSPAEKQRYVKQLMDQGKNVLFCGDGTNDAVAIAQASVGVQIGSASDVTRAAADVVLLGGLDGILVLLDVSRRAFHRIVFNFVWSAVYNLFAILLAAGAFVTFRIPPAYAGVGEVVSVLPVIIAALSLAFLKKF</sequence>
<dbReference type="Pfam" id="PF00702">
    <property type="entry name" value="Hydrolase"/>
    <property type="match status" value="1"/>
</dbReference>
<dbReference type="GO" id="GO:0046872">
    <property type="term" value="F:metal ion binding"/>
    <property type="evidence" value="ECO:0007669"/>
    <property type="project" value="UniProtKB-KW"/>
</dbReference>
<dbReference type="InterPro" id="IPR044492">
    <property type="entry name" value="P_typ_ATPase_HD_dom"/>
</dbReference>
<dbReference type="GeneID" id="36532359"/>
<dbReference type="SFLD" id="SFLDS00003">
    <property type="entry name" value="Haloacid_Dehalogenase"/>
    <property type="match status" value="1"/>
</dbReference>
<keyword evidence="6 7" id="KW-0472">Membrane</keyword>
<proteinExistence type="inferred from homology"/>
<evidence type="ECO:0000256" key="2">
    <source>
        <dbReference type="ARBA" id="ARBA00022692"/>
    </source>
</evidence>
<evidence type="ECO:0000256" key="8">
    <source>
        <dbReference type="SAM" id="MobiDB-lite"/>
    </source>
</evidence>
<keyword evidence="4" id="KW-1278">Translocase</keyword>
<dbReference type="InterPro" id="IPR056236">
    <property type="entry name" value="HMA_PCA1"/>
</dbReference>
<feature type="transmembrane region" description="Helical" evidence="7">
    <location>
        <begin position="1147"/>
        <end position="1169"/>
    </location>
</feature>
<comment type="similarity">
    <text evidence="7">Belongs to the cation transport ATPase (P-type) (TC 3.A.3) family. Type IB subfamily.</text>
</comment>
<dbReference type="Pfam" id="PF24534">
    <property type="entry name" value="HMA_PCA1"/>
    <property type="match status" value="1"/>
</dbReference>
<dbReference type="InterPro" id="IPR001757">
    <property type="entry name" value="P_typ_ATPase"/>
</dbReference>
<evidence type="ECO:0000256" key="6">
    <source>
        <dbReference type="ARBA" id="ARBA00023136"/>
    </source>
</evidence>
<dbReference type="PANTHER" id="PTHR46594">
    <property type="entry name" value="P-TYPE CATION-TRANSPORTING ATPASE"/>
    <property type="match status" value="1"/>
</dbReference>
<dbReference type="InterPro" id="IPR036412">
    <property type="entry name" value="HAD-like_sf"/>
</dbReference>
<dbReference type="InterPro" id="IPR008250">
    <property type="entry name" value="ATPase_P-typ_transduc_dom_A_sf"/>
</dbReference>
<keyword evidence="11" id="KW-1185">Reference proteome</keyword>
<evidence type="ECO:0000313" key="11">
    <source>
        <dbReference type="Proteomes" id="UP000234474"/>
    </source>
</evidence>
<dbReference type="Gene3D" id="2.70.150.10">
    <property type="entry name" value="Calcium-transporting ATPase, cytoplasmic transduction domain A"/>
    <property type="match status" value="1"/>
</dbReference>
<dbReference type="GO" id="GO:0030003">
    <property type="term" value="P:intracellular monoatomic cation homeostasis"/>
    <property type="evidence" value="ECO:0007669"/>
    <property type="project" value="UniProtKB-ARBA"/>
</dbReference>
<keyword evidence="3 7" id="KW-0479">Metal-binding</keyword>
<dbReference type="InterPro" id="IPR023299">
    <property type="entry name" value="ATPase_P-typ_cyto_dom_N"/>
</dbReference>
<comment type="subcellular location">
    <subcellularLocation>
        <location evidence="1 7">Membrane</location>
    </subcellularLocation>
</comment>
<dbReference type="Pfam" id="PF00122">
    <property type="entry name" value="E1-E2_ATPase"/>
    <property type="match status" value="1"/>
</dbReference>
<dbReference type="Gene3D" id="3.40.50.1000">
    <property type="entry name" value="HAD superfamily/HAD-like"/>
    <property type="match status" value="1"/>
</dbReference>
<dbReference type="NCBIfam" id="TIGR01494">
    <property type="entry name" value="ATPase_P-type"/>
    <property type="match status" value="2"/>
</dbReference>
<evidence type="ECO:0000259" key="9">
    <source>
        <dbReference type="PROSITE" id="PS50846"/>
    </source>
</evidence>
<protein>
    <submittedName>
        <fullName evidence="10">Heavy metal translocatin</fullName>
    </submittedName>
</protein>
<dbReference type="InterPro" id="IPR059000">
    <property type="entry name" value="ATPase_P-type_domA"/>
</dbReference>
<dbReference type="GO" id="GO:0016887">
    <property type="term" value="F:ATP hydrolysis activity"/>
    <property type="evidence" value="ECO:0007669"/>
    <property type="project" value="InterPro"/>
</dbReference>
<feature type="transmembrane region" description="Helical" evidence="7">
    <location>
        <begin position="589"/>
        <end position="610"/>
    </location>
</feature>
<dbReference type="FunFam" id="2.70.150.10:FF:000002">
    <property type="entry name" value="Copper-transporting ATPase 1, putative"/>
    <property type="match status" value="1"/>
</dbReference>
<evidence type="ECO:0000256" key="3">
    <source>
        <dbReference type="ARBA" id="ARBA00022723"/>
    </source>
</evidence>
<dbReference type="AlphaFoldDB" id="A0A2I1C6X8"/>
<dbReference type="Gene3D" id="3.30.70.100">
    <property type="match status" value="1"/>
</dbReference>
<reference evidence="11" key="1">
    <citation type="journal article" date="2018" name="Proc. Natl. Acad. Sci. U.S.A.">
        <title>Linking secondary metabolites to gene clusters through genome sequencing of six diverse Aspergillus species.</title>
        <authorList>
            <person name="Kaerboelling I."/>
            <person name="Vesth T.C."/>
            <person name="Frisvad J.C."/>
            <person name="Nybo J.L."/>
            <person name="Theobald S."/>
            <person name="Kuo A."/>
            <person name="Bowyer P."/>
            <person name="Matsuda Y."/>
            <person name="Mondo S."/>
            <person name="Lyhne E.K."/>
            <person name="Kogle M.E."/>
            <person name="Clum A."/>
            <person name="Lipzen A."/>
            <person name="Salamov A."/>
            <person name="Ngan C.Y."/>
            <person name="Daum C."/>
            <person name="Chiniquy J."/>
            <person name="Barry K."/>
            <person name="LaButti K."/>
            <person name="Haridas S."/>
            <person name="Simmons B.A."/>
            <person name="Magnuson J.K."/>
            <person name="Mortensen U.H."/>
            <person name="Larsen T.O."/>
            <person name="Grigoriev I.V."/>
            <person name="Baker S.E."/>
            <person name="Andersen M.R."/>
        </authorList>
    </citation>
    <scope>NUCLEOTIDE SEQUENCE [LARGE SCALE GENOMIC DNA]</scope>
    <source>
        <strain evidence="11">IBT 16806</strain>
    </source>
</reference>
<dbReference type="GO" id="GO:0016020">
    <property type="term" value="C:membrane"/>
    <property type="evidence" value="ECO:0007669"/>
    <property type="project" value="UniProtKB-SubCell"/>
</dbReference>
<keyword evidence="2 7" id="KW-0812">Transmembrane</keyword>
<name>A0A2I1C6X8_ASPN1</name>
<dbReference type="InterPro" id="IPR036163">
    <property type="entry name" value="HMA_dom_sf"/>
</dbReference>
<evidence type="ECO:0000256" key="7">
    <source>
        <dbReference type="RuleBase" id="RU362081"/>
    </source>
</evidence>
<dbReference type="InterPro" id="IPR023214">
    <property type="entry name" value="HAD_sf"/>
</dbReference>
<dbReference type="InterPro" id="IPR027256">
    <property type="entry name" value="P-typ_ATPase_IB"/>
</dbReference>
<dbReference type="GO" id="GO:0019829">
    <property type="term" value="F:ATPase-coupled monoatomic cation transmembrane transporter activity"/>
    <property type="evidence" value="ECO:0007669"/>
    <property type="project" value="InterPro"/>
</dbReference>
<feature type="domain" description="HMA" evidence="9">
    <location>
        <begin position="378"/>
        <end position="445"/>
    </location>
</feature>
<gene>
    <name evidence="10" type="ORF">P174DRAFT_422392</name>
</gene>
<evidence type="ECO:0000256" key="4">
    <source>
        <dbReference type="ARBA" id="ARBA00022967"/>
    </source>
</evidence>
<dbReference type="NCBIfam" id="TIGR01525">
    <property type="entry name" value="ATPase-IB_hvy"/>
    <property type="match status" value="1"/>
</dbReference>
<comment type="caution">
    <text evidence="10">The sequence shown here is derived from an EMBL/GenBank/DDBJ whole genome shotgun (WGS) entry which is preliminary data.</text>
</comment>
<keyword evidence="7" id="KW-0547">Nucleotide-binding</keyword>
<dbReference type="CDD" id="cd00371">
    <property type="entry name" value="HMA"/>
    <property type="match status" value="1"/>
</dbReference>
<dbReference type="VEuPathDB" id="FungiDB:P174DRAFT_422392"/>
<dbReference type="PROSITE" id="PS50846">
    <property type="entry name" value="HMA_2"/>
    <property type="match status" value="1"/>
</dbReference>